<keyword evidence="2" id="KW-1185">Reference proteome</keyword>
<gene>
    <name evidence="1" type="ORF">EZ242_04640</name>
</gene>
<dbReference type="OrthoDB" id="5298532at2"/>
<reference evidence="1 2" key="1">
    <citation type="submission" date="2019-03" db="EMBL/GenBank/DDBJ databases">
        <title>Ramlibacter rhizophilus CCTCC AB2015357, whole genome shotgun sequence.</title>
        <authorList>
            <person name="Zhang X."/>
            <person name="Feng G."/>
            <person name="Zhu H."/>
        </authorList>
    </citation>
    <scope>NUCLEOTIDE SEQUENCE [LARGE SCALE GENOMIC DNA]</scope>
    <source>
        <strain evidence="1 2">CCTCC AB2015357</strain>
    </source>
</reference>
<dbReference type="SUPFAM" id="SSF46955">
    <property type="entry name" value="Putative DNA-binding domain"/>
    <property type="match status" value="1"/>
</dbReference>
<protein>
    <submittedName>
        <fullName evidence="1">AlpA family phage regulatory protein</fullName>
    </submittedName>
</protein>
<dbReference type="InterPro" id="IPR009061">
    <property type="entry name" value="DNA-bd_dom_put_sf"/>
</dbReference>
<name>A0A4Z0C3J6_9BURK</name>
<evidence type="ECO:0000313" key="2">
    <source>
        <dbReference type="Proteomes" id="UP000297564"/>
    </source>
</evidence>
<dbReference type="RefSeq" id="WP_135283923.1">
    <property type="nucleotide sequence ID" value="NZ_SMLL01000001.1"/>
</dbReference>
<dbReference type="EMBL" id="SMLL01000001">
    <property type="protein sequence ID" value="TFZ05040.1"/>
    <property type="molecule type" value="Genomic_DNA"/>
</dbReference>
<dbReference type="Proteomes" id="UP000297564">
    <property type="component" value="Unassembled WGS sequence"/>
</dbReference>
<dbReference type="AlphaFoldDB" id="A0A4Z0C3J6"/>
<organism evidence="1 2">
    <name type="scientific">Ramlibacter rhizophilus</name>
    <dbReference type="NCBI Taxonomy" id="1781167"/>
    <lineage>
        <taxon>Bacteria</taxon>
        <taxon>Pseudomonadati</taxon>
        <taxon>Pseudomonadota</taxon>
        <taxon>Betaproteobacteria</taxon>
        <taxon>Burkholderiales</taxon>
        <taxon>Comamonadaceae</taxon>
        <taxon>Ramlibacter</taxon>
    </lineage>
</organism>
<proteinExistence type="predicted"/>
<dbReference type="InterPro" id="IPR010260">
    <property type="entry name" value="AlpA"/>
</dbReference>
<evidence type="ECO:0000313" key="1">
    <source>
        <dbReference type="EMBL" id="TFZ05040.1"/>
    </source>
</evidence>
<sequence>MDLALSPSLRPRQAAEFLGIGLSTLWRWVKERHGFPQPIQLGPRTTVFEGAKLAAWRNAQGNVPVASAPKVRRKAKRA</sequence>
<comment type="caution">
    <text evidence="1">The sequence shown here is derived from an EMBL/GenBank/DDBJ whole genome shotgun (WGS) entry which is preliminary data.</text>
</comment>
<dbReference type="Pfam" id="PF05930">
    <property type="entry name" value="Phage_AlpA"/>
    <property type="match status" value="1"/>
</dbReference>
<accession>A0A4Z0C3J6</accession>